<dbReference type="InterPro" id="IPR013785">
    <property type="entry name" value="Aldolase_TIM"/>
</dbReference>
<dbReference type="HAMAP" id="MF_00493">
    <property type="entry name" value="Transaldolase_2"/>
    <property type="match status" value="1"/>
</dbReference>
<accession>A0A9X2RNY6</accession>
<comment type="catalytic activity">
    <reaction evidence="4">
        <text>D-sedoheptulose 7-phosphate + D-glyceraldehyde 3-phosphate = D-erythrose 4-phosphate + beta-D-fructose 6-phosphate</text>
        <dbReference type="Rhea" id="RHEA:17053"/>
        <dbReference type="ChEBI" id="CHEBI:16897"/>
        <dbReference type="ChEBI" id="CHEBI:57483"/>
        <dbReference type="ChEBI" id="CHEBI:57634"/>
        <dbReference type="ChEBI" id="CHEBI:59776"/>
        <dbReference type="EC" id="2.2.1.2"/>
    </reaction>
</comment>
<dbReference type="InterPro" id="IPR004732">
    <property type="entry name" value="Transaldolase_2"/>
</dbReference>
<keyword evidence="4" id="KW-0570">Pentose shunt</keyword>
<dbReference type="SUPFAM" id="SSF51569">
    <property type="entry name" value="Aldolase"/>
    <property type="match status" value="1"/>
</dbReference>
<name>A0A9X2RNY6_9ACTN</name>
<gene>
    <name evidence="4" type="primary">tal</name>
    <name evidence="5" type="ORF">NQU55_14190</name>
</gene>
<comment type="pathway">
    <text evidence="4">Carbohydrate degradation; pentose phosphate pathway; D-glyceraldehyde 3-phosphate and beta-D-fructose 6-phosphate from D-ribose 5-phosphate and D-xylulose 5-phosphate (non-oxidative stage): step 2/3.</text>
</comment>
<proteinExistence type="inferred from homology"/>
<keyword evidence="4" id="KW-0808">Transferase</keyword>
<dbReference type="GO" id="GO:0004801">
    <property type="term" value="F:transaldolase activity"/>
    <property type="evidence" value="ECO:0007669"/>
    <property type="project" value="UniProtKB-UniRule"/>
</dbReference>
<dbReference type="EC" id="2.2.1.2" evidence="4"/>
<sequence length="358" mass="38127">MCGAGVISLLADEGVSRWLDGAGWHEPNPRRLARLVDDGLITGLALGPEPLTRSLRRRTRAPWPGRPPREAGPAAEALLAAEARRACDVLLPVHERTGGRDGHVAVEVGPAADTATALRLWRAVDRPNALVALPAGPEGLAAAADCLAEGAGVDVGPVLSPGHYDLAAAAWLDGLRRARRAGRDLSRLRAVVSVPLAPVDAAFDEQLCRSSSEAAHVMRGEAALASARLVLHRHEQLLTGPAWRELASHGARPHRMRWTDTAVRTPGIPDTRYVDELVVRDTVATMTPATLEAVAERGNPRVDAVTGRGRASARVLDSLEILGAGYAHTTRELAERAARLRSLRWRELLGAVSASPPE</sequence>
<dbReference type="GO" id="GO:0006098">
    <property type="term" value="P:pentose-phosphate shunt"/>
    <property type="evidence" value="ECO:0007669"/>
    <property type="project" value="UniProtKB-UniRule"/>
</dbReference>
<protein>
    <recommendedName>
        <fullName evidence="4">Transaldolase</fullName>
        <ecNumber evidence="4">2.2.1.2</ecNumber>
    </recommendedName>
</protein>
<evidence type="ECO:0000313" key="5">
    <source>
        <dbReference type="EMBL" id="MCQ8770911.1"/>
    </source>
</evidence>
<comment type="function">
    <text evidence="1 4">Transaldolase is important for the balance of metabolites in the pentose-phosphate pathway.</text>
</comment>
<dbReference type="AlphaFoldDB" id="A0A9X2RNY6"/>
<dbReference type="PIRSF" id="PIRSF036915">
    <property type="entry name" value="Trnald_Bac_Plnt"/>
    <property type="match status" value="1"/>
</dbReference>
<dbReference type="Proteomes" id="UP001142374">
    <property type="component" value="Unassembled WGS sequence"/>
</dbReference>
<comment type="caution">
    <text evidence="4">Lacks conserved residue(s) required for the propagation of feature annotation.</text>
</comment>
<dbReference type="RefSeq" id="WP_168092951.1">
    <property type="nucleotide sequence ID" value="NZ_JAATER010000107.1"/>
</dbReference>
<evidence type="ECO:0000313" key="6">
    <source>
        <dbReference type="Proteomes" id="UP001142374"/>
    </source>
</evidence>
<comment type="similarity">
    <text evidence="2 4">Belongs to the transaldolase family. Type 2 subfamily.</text>
</comment>
<dbReference type="Pfam" id="PF00923">
    <property type="entry name" value="TAL_FSA"/>
    <property type="match status" value="1"/>
</dbReference>
<evidence type="ECO:0000256" key="4">
    <source>
        <dbReference type="HAMAP-Rule" id="MF_00493"/>
    </source>
</evidence>
<keyword evidence="4" id="KW-0963">Cytoplasm</keyword>
<reference evidence="5" key="1">
    <citation type="submission" date="2022-06" db="EMBL/GenBank/DDBJ databases">
        <title>WGS of actinobacteria.</title>
        <authorList>
            <person name="Thawai C."/>
        </authorList>
    </citation>
    <scope>NUCLEOTIDE SEQUENCE</scope>
    <source>
        <strain evidence="5">AA8</strain>
    </source>
</reference>
<dbReference type="InterPro" id="IPR001585">
    <property type="entry name" value="TAL/FSA"/>
</dbReference>
<evidence type="ECO:0000256" key="2">
    <source>
        <dbReference type="ARBA" id="ARBA00008426"/>
    </source>
</evidence>
<keyword evidence="6" id="KW-1185">Reference proteome</keyword>
<comment type="caution">
    <text evidence="5">The sequence shown here is derived from an EMBL/GenBank/DDBJ whole genome shotgun (WGS) entry which is preliminary data.</text>
</comment>
<dbReference type="GO" id="GO:0005737">
    <property type="term" value="C:cytoplasm"/>
    <property type="evidence" value="ECO:0007669"/>
    <property type="project" value="UniProtKB-SubCell"/>
</dbReference>
<dbReference type="GO" id="GO:0005975">
    <property type="term" value="P:carbohydrate metabolic process"/>
    <property type="evidence" value="ECO:0007669"/>
    <property type="project" value="InterPro"/>
</dbReference>
<organism evidence="5 6">
    <name type="scientific">Streptomyces telluris</name>
    <dbReference type="NCBI Taxonomy" id="2720021"/>
    <lineage>
        <taxon>Bacteria</taxon>
        <taxon>Bacillati</taxon>
        <taxon>Actinomycetota</taxon>
        <taxon>Actinomycetes</taxon>
        <taxon>Kitasatosporales</taxon>
        <taxon>Streptomycetaceae</taxon>
        <taxon>Streptomyces</taxon>
    </lineage>
</organism>
<evidence type="ECO:0000256" key="1">
    <source>
        <dbReference type="ARBA" id="ARBA00003518"/>
    </source>
</evidence>
<keyword evidence="3 4" id="KW-0704">Schiff base</keyword>
<dbReference type="Gene3D" id="3.20.20.70">
    <property type="entry name" value="Aldolase class I"/>
    <property type="match status" value="1"/>
</dbReference>
<comment type="subcellular location">
    <subcellularLocation>
        <location evidence="4">Cytoplasm</location>
    </subcellularLocation>
</comment>
<dbReference type="EMBL" id="JANIID010000010">
    <property type="protein sequence ID" value="MCQ8770911.1"/>
    <property type="molecule type" value="Genomic_DNA"/>
</dbReference>
<evidence type="ECO:0000256" key="3">
    <source>
        <dbReference type="ARBA" id="ARBA00023270"/>
    </source>
</evidence>